<evidence type="ECO:0000313" key="8">
    <source>
        <dbReference type="Proteomes" id="UP000198323"/>
    </source>
</evidence>
<organism evidence="7 8">
    <name type="scientific">Callipepla squamata</name>
    <name type="common">Scaled quail</name>
    <dbReference type="NCBI Taxonomy" id="9009"/>
    <lineage>
        <taxon>Eukaryota</taxon>
        <taxon>Metazoa</taxon>
        <taxon>Chordata</taxon>
        <taxon>Craniata</taxon>
        <taxon>Vertebrata</taxon>
        <taxon>Euteleostomi</taxon>
        <taxon>Archelosauria</taxon>
        <taxon>Archosauria</taxon>
        <taxon>Dinosauria</taxon>
        <taxon>Saurischia</taxon>
        <taxon>Theropoda</taxon>
        <taxon>Coelurosauria</taxon>
        <taxon>Aves</taxon>
        <taxon>Neognathae</taxon>
        <taxon>Galloanserae</taxon>
        <taxon>Galliformes</taxon>
        <taxon>Odontophoridae</taxon>
        <taxon>Callipepla</taxon>
    </lineage>
</organism>
<evidence type="ECO:0000256" key="1">
    <source>
        <dbReference type="ARBA" id="ARBA00001947"/>
    </source>
</evidence>
<dbReference type="InterPro" id="IPR036179">
    <property type="entry name" value="Ig-like_dom_sf"/>
</dbReference>
<evidence type="ECO:0000256" key="2">
    <source>
        <dbReference type="ARBA" id="ARBA00022833"/>
    </source>
</evidence>
<evidence type="ECO:0000259" key="5">
    <source>
        <dbReference type="PROSITE" id="PS50222"/>
    </source>
</evidence>
<dbReference type="Gene3D" id="1.10.238.10">
    <property type="entry name" value="EF-hand"/>
    <property type="match status" value="1"/>
</dbReference>
<dbReference type="InterPro" id="IPR011330">
    <property type="entry name" value="Glyco_hydro/deAcase_b/a-brl"/>
</dbReference>
<dbReference type="CDD" id="cd10811">
    <property type="entry name" value="GH38N_AMII_Epman_like"/>
    <property type="match status" value="1"/>
</dbReference>
<keyword evidence="8" id="KW-1185">Reference proteome</keyword>
<dbReference type="GO" id="GO:0005509">
    <property type="term" value="F:calcium ion binding"/>
    <property type="evidence" value="ECO:0007669"/>
    <property type="project" value="InterPro"/>
</dbReference>
<evidence type="ECO:0008006" key="9">
    <source>
        <dbReference type="Google" id="ProtNLM"/>
    </source>
</evidence>
<dbReference type="InterPro" id="IPR003599">
    <property type="entry name" value="Ig_sub"/>
</dbReference>
<dbReference type="Gene3D" id="2.60.40.1180">
    <property type="entry name" value="Golgi alpha-mannosidase II"/>
    <property type="match status" value="1"/>
</dbReference>
<dbReference type="AlphaFoldDB" id="A0A226N3X7"/>
<dbReference type="PROSITE" id="PS50222">
    <property type="entry name" value="EF_HAND_2"/>
    <property type="match status" value="1"/>
</dbReference>
<dbReference type="SUPFAM" id="SSF88713">
    <property type="entry name" value="Glycoside hydrolase/deacetylase"/>
    <property type="match status" value="1"/>
</dbReference>
<dbReference type="InterPro" id="IPR013780">
    <property type="entry name" value="Glyco_hydro_b"/>
</dbReference>
<feature type="domain" description="EF-hand" evidence="5">
    <location>
        <begin position="1112"/>
        <end position="1147"/>
    </location>
</feature>
<reference evidence="7 8" key="1">
    <citation type="submission" date="2016-07" db="EMBL/GenBank/DDBJ databases">
        <title>Disparate Historic Effective Population Sizes Predicted by Modern Levels of Genome Diversity for the Scaled Quail (Callipepla squamata) and the Northern Bobwhite (Colinus virginianus): Inferences from First and Second Generation Draft Genome Assemblies for Sympatric New World Quail.</title>
        <authorList>
            <person name="Oldeschulte D.L."/>
            <person name="Halley Y.A."/>
            <person name="Bhattarai E.K."/>
            <person name="Brashear W.A."/>
            <person name="Hill J."/>
            <person name="Metz R.P."/>
            <person name="Johnson C.D."/>
            <person name="Rollins D."/>
            <person name="Peterson M.J."/>
            <person name="Bickhart D.M."/>
            <person name="Decker J.E."/>
            <person name="Seabury C.M."/>
        </authorList>
    </citation>
    <scope>NUCLEOTIDE SEQUENCE [LARGE SCALE GENOMIC DNA]</scope>
    <source>
        <strain evidence="7 8">Texas</strain>
        <tissue evidence="7">Leg muscle</tissue>
    </source>
</reference>
<dbReference type="InterPro" id="IPR011013">
    <property type="entry name" value="Gal_mutarotase_sf_dom"/>
</dbReference>
<comment type="caution">
    <text evidence="7">The sequence shown here is derived from an EMBL/GenBank/DDBJ whole genome shotgun (WGS) entry which is preliminary data.</text>
</comment>
<dbReference type="FunFam" id="3.20.110.10:FF:000004">
    <property type="entry name" value="Alpha-mannosidase"/>
    <property type="match status" value="1"/>
</dbReference>
<evidence type="ECO:0000313" key="7">
    <source>
        <dbReference type="EMBL" id="OXB62305.1"/>
    </source>
</evidence>
<name>A0A226N3X7_CALSU</name>
<dbReference type="STRING" id="9009.A0A226N3X7"/>
<dbReference type="EMBL" id="MCFN01000222">
    <property type="protein sequence ID" value="OXB62305.1"/>
    <property type="molecule type" value="Genomic_DNA"/>
</dbReference>
<dbReference type="CDD" id="cd00099">
    <property type="entry name" value="IgV"/>
    <property type="match status" value="1"/>
</dbReference>
<dbReference type="SUPFAM" id="SSF74650">
    <property type="entry name" value="Galactose mutarotase-like"/>
    <property type="match status" value="1"/>
</dbReference>
<comment type="cofactor">
    <cofactor evidence="1">
        <name>Zn(2+)</name>
        <dbReference type="ChEBI" id="CHEBI:29105"/>
    </cofactor>
</comment>
<dbReference type="InterPro" id="IPR013783">
    <property type="entry name" value="Ig-like_fold"/>
</dbReference>
<dbReference type="Pfam" id="PF13927">
    <property type="entry name" value="Ig_3"/>
    <property type="match status" value="1"/>
</dbReference>
<evidence type="ECO:0000256" key="3">
    <source>
        <dbReference type="SAM" id="Phobius"/>
    </source>
</evidence>
<dbReference type="SUPFAM" id="SSF47473">
    <property type="entry name" value="EF-hand"/>
    <property type="match status" value="1"/>
</dbReference>
<dbReference type="GO" id="GO:0005764">
    <property type="term" value="C:lysosome"/>
    <property type="evidence" value="ECO:0007669"/>
    <property type="project" value="TreeGrafter"/>
</dbReference>
<keyword evidence="3" id="KW-0472">Membrane</keyword>
<dbReference type="InterPro" id="IPR011992">
    <property type="entry name" value="EF-hand-dom_pair"/>
</dbReference>
<dbReference type="PROSITE" id="PS50835">
    <property type="entry name" value="IG_LIKE"/>
    <property type="match status" value="1"/>
</dbReference>
<dbReference type="SMART" id="SM00409">
    <property type="entry name" value="IG"/>
    <property type="match status" value="1"/>
</dbReference>
<dbReference type="InterPro" id="IPR000602">
    <property type="entry name" value="Glyco_hydro_38_N"/>
</dbReference>
<dbReference type="OrthoDB" id="2016903at2759"/>
<dbReference type="Gene3D" id="2.60.40.10">
    <property type="entry name" value="Immunoglobulins"/>
    <property type="match status" value="1"/>
</dbReference>
<dbReference type="GO" id="GO:0030246">
    <property type="term" value="F:carbohydrate binding"/>
    <property type="evidence" value="ECO:0007669"/>
    <property type="project" value="InterPro"/>
</dbReference>
<dbReference type="InterPro" id="IPR011682">
    <property type="entry name" value="Glyco_hydro_38_C"/>
</dbReference>
<dbReference type="SUPFAM" id="SSF48726">
    <property type="entry name" value="Immunoglobulin"/>
    <property type="match status" value="1"/>
</dbReference>
<dbReference type="InterPro" id="IPR002048">
    <property type="entry name" value="EF_hand_dom"/>
</dbReference>
<dbReference type="PANTHER" id="PTHR11607:SF28">
    <property type="entry name" value="EPIDIDYMIS-SPECIFIC ALPHA-MANNOSIDASE"/>
    <property type="match status" value="1"/>
</dbReference>
<keyword evidence="3" id="KW-0812">Transmembrane</keyword>
<dbReference type="InterPro" id="IPR007110">
    <property type="entry name" value="Ig-like_dom"/>
</dbReference>
<evidence type="ECO:0000256" key="4">
    <source>
        <dbReference type="SAM" id="SignalP"/>
    </source>
</evidence>
<gene>
    <name evidence="7" type="ORF">ASZ78_002948</name>
</gene>
<evidence type="ECO:0000259" key="6">
    <source>
        <dbReference type="PROSITE" id="PS50835"/>
    </source>
</evidence>
<dbReference type="Pfam" id="PF01074">
    <property type="entry name" value="Glyco_hydro_38N"/>
    <property type="match status" value="1"/>
</dbReference>
<keyword evidence="3" id="KW-1133">Transmembrane helix</keyword>
<keyword evidence="2" id="KW-0862">Zinc</keyword>
<feature type="chain" id="PRO_5012352939" description="Alpha-mannosidase" evidence="4">
    <location>
        <begin position="20"/>
        <end position="1157"/>
    </location>
</feature>
<dbReference type="FunFam" id="2.60.40.1180:FF:000060">
    <property type="entry name" value="Alpha-mannosidase"/>
    <property type="match status" value="1"/>
</dbReference>
<dbReference type="GO" id="GO:0006013">
    <property type="term" value="P:mannose metabolic process"/>
    <property type="evidence" value="ECO:0007669"/>
    <property type="project" value="InterPro"/>
</dbReference>
<dbReference type="Proteomes" id="UP000198323">
    <property type="component" value="Unassembled WGS sequence"/>
</dbReference>
<proteinExistence type="predicted"/>
<feature type="transmembrane region" description="Helical" evidence="3">
    <location>
        <begin position="1065"/>
        <end position="1084"/>
    </location>
</feature>
<dbReference type="GO" id="GO:0004559">
    <property type="term" value="F:alpha-mannosidase activity"/>
    <property type="evidence" value="ECO:0007669"/>
    <property type="project" value="InterPro"/>
</dbReference>
<dbReference type="Gene3D" id="2.70.98.30">
    <property type="entry name" value="Golgi alpha-mannosidase II, domain 4"/>
    <property type="match status" value="1"/>
</dbReference>
<accession>A0A226N3X7</accession>
<keyword evidence="4" id="KW-0732">Signal</keyword>
<dbReference type="FunFam" id="2.70.98.30:FF:000005">
    <property type="entry name" value="Alpha-mannosidase"/>
    <property type="match status" value="1"/>
</dbReference>
<protein>
    <recommendedName>
        <fullName evidence="9">Alpha-mannosidase</fullName>
    </recommendedName>
</protein>
<feature type="domain" description="Ig-like" evidence="6">
    <location>
        <begin position="952"/>
        <end position="1033"/>
    </location>
</feature>
<feature type="signal peptide" evidence="4">
    <location>
        <begin position="1"/>
        <end position="19"/>
    </location>
</feature>
<dbReference type="InterPro" id="IPR027291">
    <property type="entry name" value="Glyco_hydro_38_N_sf"/>
</dbReference>
<dbReference type="InterPro" id="IPR050843">
    <property type="entry name" value="Glycosyl_Hydrlase_38"/>
</dbReference>
<dbReference type="Pfam" id="PF07748">
    <property type="entry name" value="Glyco_hydro_38C"/>
    <property type="match status" value="1"/>
</dbReference>
<dbReference type="PANTHER" id="PTHR11607">
    <property type="entry name" value="ALPHA-MANNOSIDASE"/>
    <property type="match status" value="1"/>
</dbReference>
<dbReference type="Gene3D" id="3.20.110.10">
    <property type="entry name" value="Glycoside hydrolase 38, N terminal domain"/>
    <property type="match status" value="1"/>
</dbReference>
<sequence>MAALLLLLVCLALPAAVRGELRAFVVAHSHMDVGWVYTVQESMHAYAANVYTSVVEELMKGKQRKFIAVEQEFFRLWWDRVATETHKQQVHQLLQEGRLEFVIGGQVMHDEAVTLIDDQILQLTEGHGFLYETFGIRPQFSWHVDPFGASATTPTLFALAGFNAHLISRIDYDLKADMQKNKKLQFVWQGSPSFSESQEIFTHTMDQYSYCTPSHLPFSNRSGFYWNGFAVFPDPPKDGIYPDMSLPVTDTNIRMYAQTMVANIKERAAWFRTSDVLWPWGCDKQFFNASVQYSNMDLLLDYINKHSDEFGVTVQYATVGDYFQAVHSRNLTWEIRNSQDFLPYSSGTESPKVTNMYMDNLMYGMYNVKKLMASIIFDMNNAKKNEAVYYVYNKDLGKSGTTDIDHYVVVYNPLAWNITTLVTIPVNISSMSVYDELGRSVPAQIQSSAESHSIYDLYILVEISGLTYKKYNVKPSNDKQSAFIGRSIKYKQKDIMHSVQQSQKLLPVASHCYEIMFDQNTNLMHSITNRETNQTVQVTQEFLEYHVNGNVTKGPISDNYLFAPNASAVPVSQAVGLEVVSGNLVTEIRQYFFSNVTAQYYTHAVFTRLYSVPEGYDGKLLCHRIEQEYSIGPLEVNREAVLRTSTSLNTGQLLYTDDNGYQIQKRPFKTYVNNTAARNYYPMAQTAYIEDDTTRLVLLAERAHGVSSQGNGQVEVMLHRRLWNNLQWNLNNNLTLNDSSVVRPVFWLILGTKSATNVLYRTSGLALQHKPVVMFGTFSGKQKQGDADFSRVLLRIRHLYEVGEDPVLSQPVVVNLKVNQILVDRTPLCFKENWFWNEMSHVIQTPLKVDMKMLLQLYSQRNAGLIYIQTYATKAITSVFVERIGVGEVSGRAVTHRHLGFERFEAMEVEDCAKSKQSCLDIVLALATIYVSCKMLVDTLAWAVLATGTNNIIVTQTPTEMHLSTGDSTEITCTWEKSVKRYRITWYLFNKENITKTVSSNLVYVRNVTHENKDVLVIEAASTNDTGFYYCEIIVEIPFCKKVYGNGTMLVVEEQEAQTLEKKVLVVWAIIPFLAAMGSLYFCCKKKSTFSGSARLPAPEGGHQEEQALERGDRDVTDKVFKNLDENGDSQVDFKEFEFVAALTCCCHKYFEQKADK</sequence>